<keyword evidence="4" id="KW-1185">Reference proteome</keyword>
<comment type="caution">
    <text evidence="3">The sequence shown here is derived from an EMBL/GenBank/DDBJ whole genome shotgun (WGS) entry which is preliminary data.</text>
</comment>
<feature type="compositionally biased region" description="Polar residues" evidence="2">
    <location>
        <begin position="358"/>
        <end position="369"/>
    </location>
</feature>
<gene>
    <name evidence="3" type="ORF">PPENT_87.1.T0290025</name>
</gene>
<evidence type="ECO:0000313" key="3">
    <source>
        <dbReference type="EMBL" id="CAD8156500.1"/>
    </source>
</evidence>
<dbReference type="AlphaFoldDB" id="A0A8S1TWL6"/>
<reference evidence="3" key="1">
    <citation type="submission" date="2021-01" db="EMBL/GenBank/DDBJ databases">
        <authorList>
            <consortium name="Genoscope - CEA"/>
            <person name="William W."/>
        </authorList>
    </citation>
    <scope>NUCLEOTIDE SEQUENCE</scope>
</reference>
<sequence>MMFFKRRQELEQKLIQAENENKQQKYIKEKQEDKNYQYQLTIDEKLEKIRNLEYEIKKKTQDINDQKYMIQKKEDQLKQKEDQIIDLNQNLKALQLTIKKNNEIFQQTILEVKQMSSKAIIKLEIEKGWKVFKNADGKLKEIVKKEQDIKENTIQINQEVDELLILIKNNPNDKIQEEKRQSIMKKFQDVKNTIKSVKEKLEEIIKKQNKAWGCSARIADTEQIQSVKLNLEAITSYSKLFDHLFQVVTYLVEQSIEYQQQDSEVLKQQSSIALKITNNRNFSNNYSIVVKNMDSQNDRQLLYANIATQSYDTSTMKDNNSQTDNDIPLNQAEDIFVNSVTQSPTKNHQKQKCRHKSQSTSKFKTEQAN</sequence>
<name>A0A8S1TWL6_9CILI</name>
<dbReference type="EMBL" id="CAJJDO010000029">
    <property type="protein sequence ID" value="CAD8156500.1"/>
    <property type="molecule type" value="Genomic_DNA"/>
</dbReference>
<feature type="region of interest" description="Disordered" evidence="2">
    <location>
        <begin position="341"/>
        <end position="369"/>
    </location>
</feature>
<evidence type="ECO:0000313" key="4">
    <source>
        <dbReference type="Proteomes" id="UP000689195"/>
    </source>
</evidence>
<protein>
    <submittedName>
        <fullName evidence="3">Uncharacterized protein</fullName>
    </submittedName>
</protein>
<evidence type="ECO:0000256" key="1">
    <source>
        <dbReference type="SAM" id="Coils"/>
    </source>
</evidence>
<keyword evidence="1" id="KW-0175">Coiled coil</keyword>
<proteinExistence type="predicted"/>
<dbReference type="Proteomes" id="UP000689195">
    <property type="component" value="Unassembled WGS sequence"/>
</dbReference>
<feature type="compositionally biased region" description="Basic residues" evidence="2">
    <location>
        <begin position="347"/>
        <end position="357"/>
    </location>
</feature>
<accession>A0A8S1TWL6</accession>
<feature type="coiled-coil region" evidence="1">
    <location>
        <begin position="5"/>
        <end position="97"/>
    </location>
</feature>
<organism evidence="3 4">
    <name type="scientific">Paramecium pentaurelia</name>
    <dbReference type="NCBI Taxonomy" id="43138"/>
    <lineage>
        <taxon>Eukaryota</taxon>
        <taxon>Sar</taxon>
        <taxon>Alveolata</taxon>
        <taxon>Ciliophora</taxon>
        <taxon>Intramacronucleata</taxon>
        <taxon>Oligohymenophorea</taxon>
        <taxon>Peniculida</taxon>
        <taxon>Parameciidae</taxon>
        <taxon>Paramecium</taxon>
    </lineage>
</organism>
<evidence type="ECO:0000256" key="2">
    <source>
        <dbReference type="SAM" id="MobiDB-lite"/>
    </source>
</evidence>